<reference evidence="2 3" key="1">
    <citation type="submission" date="2016-10" db="EMBL/GenBank/DDBJ databases">
        <authorList>
            <person name="de Groot N.N."/>
        </authorList>
    </citation>
    <scope>NUCLEOTIDE SEQUENCE [LARGE SCALE GENOMIC DNA]</scope>
    <source>
        <strain evidence="3">EB21,IBRC-M 10013,KCTC 4048</strain>
    </source>
</reference>
<dbReference type="InterPro" id="IPR011047">
    <property type="entry name" value="Quinoprotein_ADH-like_sf"/>
</dbReference>
<gene>
    <name evidence="2" type="ORF">SAMN05192554_12437</name>
</gene>
<proteinExistence type="predicted"/>
<keyword evidence="3" id="KW-1185">Reference proteome</keyword>
<accession>A0A1H0A3V2</accession>
<sequence length="329" mass="35746">MVSDGTVYMTNFDSSRDGSAIALDAQDGTEQWRTTLGGSESPGSVFVDDLFIVAYETELVALDSQTGEQVWTKTTNGLDHPELLVAEESTGTVLIASDTAIEAFEAATGEKRWETNTVRDIFPAPAVYDGRVFAVGEVDEAPYLVALSMEDGSEHWRTELTAAPESAAPVVTEDGIFVDDNRTLIIYDRETGDQLRQLYSFDNDSYDVYRTVAVDDGTVFVSGDSGAVAIDSETGTERWHRDTQADEAGLCVGTETVVFPVKTPEFAPDKKTISAFDRESGEMRWYYGFDPGFHNSVTSQPVLVDGAVFFTSNRIDALGAIGDVPAQDS</sequence>
<dbReference type="AlphaFoldDB" id="A0A1H0A3V2"/>
<dbReference type="STRING" id="996166.SAMN05192554_12437"/>
<dbReference type="Gene3D" id="2.130.10.10">
    <property type="entry name" value="YVTN repeat-like/Quinoprotein amine dehydrogenase"/>
    <property type="match status" value="1"/>
</dbReference>
<feature type="domain" description="Pyrrolo-quinoline quinone repeat" evidence="1">
    <location>
        <begin position="17"/>
        <end position="115"/>
    </location>
</feature>
<dbReference type="PANTHER" id="PTHR34512:SF30">
    <property type="entry name" value="OUTER MEMBRANE PROTEIN ASSEMBLY FACTOR BAMB"/>
    <property type="match status" value="1"/>
</dbReference>
<dbReference type="InterPro" id="IPR002372">
    <property type="entry name" value="PQQ_rpt_dom"/>
</dbReference>
<evidence type="ECO:0000313" key="2">
    <source>
        <dbReference type="EMBL" id="SDN28097.1"/>
    </source>
</evidence>
<dbReference type="SMART" id="SM00564">
    <property type="entry name" value="PQQ"/>
    <property type="match status" value="7"/>
</dbReference>
<organism evidence="2 3">
    <name type="scientific">Haloarchaeobius iranensis</name>
    <dbReference type="NCBI Taxonomy" id="996166"/>
    <lineage>
        <taxon>Archaea</taxon>
        <taxon>Methanobacteriati</taxon>
        <taxon>Methanobacteriota</taxon>
        <taxon>Stenosarchaea group</taxon>
        <taxon>Halobacteria</taxon>
        <taxon>Halobacteriales</taxon>
        <taxon>Halorubellaceae</taxon>
        <taxon>Haloarchaeobius</taxon>
    </lineage>
</organism>
<dbReference type="InterPro" id="IPR015943">
    <property type="entry name" value="WD40/YVTN_repeat-like_dom_sf"/>
</dbReference>
<name>A0A1H0A3V2_9EURY</name>
<feature type="domain" description="Pyrrolo-quinoline quinone repeat" evidence="1">
    <location>
        <begin position="212"/>
        <end position="312"/>
    </location>
</feature>
<dbReference type="InterPro" id="IPR018391">
    <property type="entry name" value="PQQ_b-propeller_rpt"/>
</dbReference>
<dbReference type="PANTHER" id="PTHR34512">
    <property type="entry name" value="CELL SURFACE PROTEIN"/>
    <property type="match status" value="1"/>
</dbReference>
<dbReference type="EMBL" id="FNIA01000024">
    <property type="protein sequence ID" value="SDN28097.1"/>
    <property type="molecule type" value="Genomic_DNA"/>
</dbReference>
<evidence type="ECO:0000313" key="3">
    <source>
        <dbReference type="Proteomes" id="UP000199370"/>
    </source>
</evidence>
<dbReference type="Gene3D" id="2.40.128.630">
    <property type="match status" value="1"/>
</dbReference>
<evidence type="ECO:0000259" key="1">
    <source>
        <dbReference type="Pfam" id="PF13360"/>
    </source>
</evidence>
<dbReference type="Pfam" id="PF13360">
    <property type="entry name" value="PQQ_2"/>
    <property type="match status" value="2"/>
</dbReference>
<protein>
    <submittedName>
        <fullName evidence="2">Outer membrane protein assembly factor BamB, contains PQQ-like beta-propeller repeat</fullName>
    </submittedName>
</protein>
<dbReference type="SUPFAM" id="SSF50998">
    <property type="entry name" value="Quinoprotein alcohol dehydrogenase-like"/>
    <property type="match status" value="1"/>
</dbReference>
<dbReference type="Proteomes" id="UP000199370">
    <property type="component" value="Unassembled WGS sequence"/>
</dbReference>